<evidence type="ECO:0000259" key="2">
    <source>
        <dbReference type="PROSITE" id="PS50968"/>
    </source>
</evidence>
<dbReference type="Gene3D" id="2.40.50.100">
    <property type="match status" value="1"/>
</dbReference>
<dbReference type="AlphaFoldDB" id="A0A6L6JFH4"/>
<dbReference type="Proteomes" id="UP000478183">
    <property type="component" value="Unassembled WGS sequence"/>
</dbReference>
<gene>
    <name evidence="3" type="ORF">GL286_20115</name>
</gene>
<dbReference type="OrthoDB" id="163546at2"/>
<dbReference type="PROSITE" id="PS50968">
    <property type="entry name" value="BIOTINYL_LIPOYL"/>
    <property type="match status" value="1"/>
</dbReference>
<comment type="caution">
    <text evidence="3">The sequence shown here is derived from an EMBL/GenBank/DDBJ whole genome shotgun (WGS) entry which is preliminary data.</text>
</comment>
<organism evidence="3 4">
    <name type="scientific">Paracoccus aestuariivivens</name>
    <dbReference type="NCBI Taxonomy" id="1820333"/>
    <lineage>
        <taxon>Bacteria</taxon>
        <taxon>Pseudomonadati</taxon>
        <taxon>Pseudomonadota</taxon>
        <taxon>Alphaproteobacteria</taxon>
        <taxon>Rhodobacterales</taxon>
        <taxon>Paracoccaceae</taxon>
        <taxon>Paracoccus</taxon>
    </lineage>
</organism>
<dbReference type="PANTHER" id="PTHR45266:SF3">
    <property type="entry name" value="OXALOACETATE DECARBOXYLASE ALPHA CHAIN"/>
    <property type="match status" value="1"/>
</dbReference>
<dbReference type="SUPFAM" id="SSF51230">
    <property type="entry name" value="Single hybrid motif"/>
    <property type="match status" value="1"/>
</dbReference>
<feature type="domain" description="Lipoyl-binding" evidence="2">
    <location>
        <begin position="1"/>
        <end position="72"/>
    </location>
</feature>
<evidence type="ECO:0000313" key="3">
    <source>
        <dbReference type="EMBL" id="MTH80015.1"/>
    </source>
</evidence>
<keyword evidence="1" id="KW-0092">Biotin</keyword>
<dbReference type="RefSeq" id="WP_155097365.1">
    <property type="nucleotide sequence ID" value="NZ_WMIE01000024.1"/>
</dbReference>
<dbReference type="Pfam" id="PF00364">
    <property type="entry name" value="Biotin_lipoyl"/>
    <property type="match status" value="1"/>
</dbReference>
<keyword evidence="4" id="KW-1185">Reference proteome</keyword>
<proteinExistence type="predicted"/>
<name>A0A6L6JFH4_9RHOB</name>
<evidence type="ECO:0000313" key="4">
    <source>
        <dbReference type="Proteomes" id="UP000478183"/>
    </source>
</evidence>
<evidence type="ECO:0000256" key="1">
    <source>
        <dbReference type="ARBA" id="ARBA00023267"/>
    </source>
</evidence>
<accession>A0A6L6JFH4</accession>
<protein>
    <submittedName>
        <fullName evidence="3">Acetyl-CoA carboxylase biotin carboxyl carrier protein subunit</fullName>
    </submittedName>
</protein>
<dbReference type="InterPro" id="IPR011053">
    <property type="entry name" value="Single_hybrid_motif"/>
</dbReference>
<reference evidence="3 4" key="1">
    <citation type="submission" date="2019-11" db="EMBL/GenBank/DDBJ databases">
        <authorList>
            <person name="Dong K."/>
        </authorList>
    </citation>
    <scope>NUCLEOTIDE SEQUENCE [LARGE SCALE GENOMIC DNA]</scope>
    <source>
        <strain evidence="3 4">NBRC 111993</strain>
    </source>
</reference>
<dbReference type="PANTHER" id="PTHR45266">
    <property type="entry name" value="OXALOACETATE DECARBOXYLASE ALPHA CHAIN"/>
    <property type="match status" value="1"/>
</dbReference>
<dbReference type="CDD" id="cd06850">
    <property type="entry name" value="biotinyl_domain"/>
    <property type="match status" value="1"/>
</dbReference>
<dbReference type="InterPro" id="IPR000089">
    <property type="entry name" value="Biotin_lipoyl"/>
</dbReference>
<dbReference type="EMBL" id="WMIE01000024">
    <property type="protein sequence ID" value="MTH80015.1"/>
    <property type="molecule type" value="Genomic_DNA"/>
</dbReference>
<dbReference type="InterPro" id="IPR050709">
    <property type="entry name" value="Biotin_Carboxyl_Carrier/Decarb"/>
</dbReference>
<sequence>MNRTPVISELSGLIWELCLAPGDAVEEGQAVLLLESMKMEIPALAPVAGRISEILVAKDDVVETAQILAWIE</sequence>